<dbReference type="AlphaFoldDB" id="A0AAP0DZT5"/>
<protein>
    <recommendedName>
        <fullName evidence="6">S-protein homolog</fullName>
    </recommendedName>
</protein>
<reference evidence="7 8" key="1">
    <citation type="submission" date="2024-01" db="EMBL/GenBank/DDBJ databases">
        <title>Genome assemblies of Stephania.</title>
        <authorList>
            <person name="Yang L."/>
        </authorList>
    </citation>
    <scope>NUCLEOTIDE SEQUENCE [LARGE SCALE GENOMIC DNA]</scope>
    <source>
        <strain evidence="7">JXDWG</strain>
        <tissue evidence="7">Leaf</tissue>
    </source>
</reference>
<dbReference type="EMBL" id="JBBNAG010000013">
    <property type="protein sequence ID" value="KAK9084064.1"/>
    <property type="molecule type" value="Genomic_DNA"/>
</dbReference>
<keyword evidence="3 6" id="KW-0713">Self-incompatibility</keyword>
<dbReference type="PANTHER" id="PTHR31232">
    <property type="match status" value="1"/>
</dbReference>
<comment type="subcellular location">
    <subcellularLocation>
        <location evidence="1 6">Secreted</location>
    </subcellularLocation>
</comment>
<feature type="chain" id="PRO_5042668823" description="S-protein homolog" evidence="6">
    <location>
        <begin position="27"/>
        <end position="145"/>
    </location>
</feature>
<dbReference type="GO" id="GO:0060320">
    <property type="term" value="P:rejection of self pollen"/>
    <property type="evidence" value="ECO:0007669"/>
    <property type="project" value="UniProtKB-KW"/>
</dbReference>
<evidence type="ECO:0000313" key="7">
    <source>
        <dbReference type="EMBL" id="KAK9084064.1"/>
    </source>
</evidence>
<evidence type="ECO:0000256" key="3">
    <source>
        <dbReference type="ARBA" id="ARBA00022471"/>
    </source>
</evidence>
<keyword evidence="8" id="KW-1185">Reference proteome</keyword>
<dbReference type="InterPro" id="IPR010264">
    <property type="entry name" value="Self-incomp_S1"/>
</dbReference>
<name>A0AAP0DZT5_9MAGN</name>
<accession>A0AAP0DZT5</accession>
<keyword evidence="5 6" id="KW-0732">Signal</keyword>
<dbReference type="GO" id="GO:0005576">
    <property type="term" value="C:extracellular region"/>
    <property type="evidence" value="ECO:0007669"/>
    <property type="project" value="UniProtKB-SubCell"/>
</dbReference>
<gene>
    <name evidence="7" type="ORF">Scep_030535</name>
</gene>
<evidence type="ECO:0000256" key="5">
    <source>
        <dbReference type="ARBA" id="ARBA00022729"/>
    </source>
</evidence>
<dbReference type="Pfam" id="PF05938">
    <property type="entry name" value="Self-incomp_S1"/>
    <property type="match status" value="1"/>
</dbReference>
<feature type="signal peptide" evidence="6">
    <location>
        <begin position="1"/>
        <end position="26"/>
    </location>
</feature>
<comment type="caution">
    <text evidence="7">The sequence shown here is derived from an EMBL/GenBank/DDBJ whole genome shotgun (WGS) entry which is preliminary data.</text>
</comment>
<comment type="similarity">
    <text evidence="2 6">Belongs to the plant self-incompatibility (S1) protein family.</text>
</comment>
<evidence type="ECO:0000256" key="6">
    <source>
        <dbReference type="RuleBase" id="RU367044"/>
    </source>
</evidence>
<proteinExistence type="inferred from homology"/>
<keyword evidence="4 6" id="KW-0964">Secreted</keyword>
<evidence type="ECO:0000256" key="2">
    <source>
        <dbReference type="ARBA" id="ARBA00005581"/>
    </source>
</evidence>
<sequence>MARLHTTLAIFLMIVALLFESSVVYSVIIIPGEQTVHLSNNISSSTILNVHCKSADNDLGPQTVHFHQDYHFSFHANLPLTTLFWCNVDWNSAAGNAINSKAFDIYSTKICWIKYKDCRWYALTDGLYFFDNEKNALILKFGWDH</sequence>
<dbReference type="Proteomes" id="UP001419268">
    <property type="component" value="Unassembled WGS sequence"/>
</dbReference>
<dbReference type="PANTHER" id="PTHR31232:SF156">
    <property type="entry name" value="PLANT SELF-INCOMPATIBILITY PROTEIN S1 FAMILY-RELATED"/>
    <property type="match status" value="1"/>
</dbReference>
<evidence type="ECO:0000313" key="8">
    <source>
        <dbReference type="Proteomes" id="UP001419268"/>
    </source>
</evidence>
<organism evidence="7 8">
    <name type="scientific">Stephania cephalantha</name>
    <dbReference type="NCBI Taxonomy" id="152367"/>
    <lineage>
        <taxon>Eukaryota</taxon>
        <taxon>Viridiplantae</taxon>
        <taxon>Streptophyta</taxon>
        <taxon>Embryophyta</taxon>
        <taxon>Tracheophyta</taxon>
        <taxon>Spermatophyta</taxon>
        <taxon>Magnoliopsida</taxon>
        <taxon>Ranunculales</taxon>
        <taxon>Menispermaceae</taxon>
        <taxon>Menispermoideae</taxon>
        <taxon>Cissampelideae</taxon>
        <taxon>Stephania</taxon>
    </lineage>
</organism>
<evidence type="ECO:0000256" key="1">
    <source>
        <dbReference type="ARBA" id="ARBA00004613"/>
    </source>
</evidence>
<evidence type="ECO:0000256" key="4">
    <source>
        <dbReference type="ARBA" id="ARBA00022525"/>
    </source>
</evidence>